<reference evidence="2 3" key="1">
    <citation type="submission" date="2016-04" db="EMBL/GenBank/DDBJ databases">
        <title>Evolutionary innovation and constraint leading to complex multicellularity in the Ascomycota.</title>
        <authorList>
            <person name="Cisse O."/>
            <person name="Nguyen A."/>
            <person name="Hewitt D.A."/>
            <person name="Jedd G."/>
            <person name="Stajich J.E."/>
        </authorList>
    </citation>
    <scope>NUCLEOTIDE SEQUENCE [LARGE SCALE GENOMIC DNA]</scope>
    <source>
        <strain evidence="2 3">DAH-3</strain>
    </source>
</reference>
<name>A0A1U7LJU1_NEOID</name>
<dbReference type="STRING" id="1198029.A0A1U7LJU1"/>
<dbReference type="OrthoDB" id="6235964at2759"/>
<dbReference type="AlphaFoldDB" id="A0A1U7LJU1"/>
<dbReference type="Proteomes" id="UP000186594">
    <property type="component" value="Unassembled WGS sequence"/>
</dbReference>
<evidence type="ECO:0000256" key="1">
    <source>
        <dbReference type="SAM" id="MobiDB-lite"/>
    </source>
</evidence>
<dbReference type="PANTHER" id="PTHR38700:SF1">
    <property type="entry name" value="PH DOMAIN-CONTAINING PROTEIN"/>
    <property type="match status" value="1"/>
</dbReference>
<organism evidence="2 3">
    <name type="scientific">Neolecta irregularis (strain DAH-3)</name>
    <dbReference type="NCBI Taxonomy" id="1198029"/>
    <lineage>
        <taxon>Eukaryota</taxon>
        <taxon>Fungi</taxon>
        <taxon>Dikarya</taxon>
        <taxon>Ascomycota</taxon>
        <taxon>Taphrinomycotina</taxon>
        <taxon>Neolectales</taxon>
        <taxon>Neolectaceae</taxon>
        <taxon>Neolecta</taxon>
    </lineage>
</organism>
<proteinExistence type="predicted"/>
<comment type="caution">
    <text evidence="2">The sequence shown here is derived from an EMBL/GenBank/DDBJ whole genome shotgun (WGS) entry which is preliminary data.</text>
</comment>
<dbReference type="InterPro" id="IPR011993">
    <property type="entry name" value="PH-like_dom_sf"/>
</dbReference>
<dbReference type="Gene3D" id="3.10.20.90">
    <property type="entry name" value="Phosphatidylinositol 3-kinase Catalytic Subunit, Chain A, domain 1"/>
    <property type="match status" value="1"/>
</dbReference>
<feature type="region of interest" description="Disordered" evidence="1">
    <location>
        <begin position="1"/>
        <end position="46"/>
    </location>
</feature>
<gene>
    <name evidence="2" type="ORF">NEOLI_000220</name>
</gene>
<evidence type="ECO:0008006" key="4">
    <source>
        <dbReference type="Google" id="ProtNLM"/>
    </source>
</evidence>
<accession>A0A1U7LJU1</accession>
<protein>
    <recommendedName>
        <fullName evidence="4">PH domain-containing protein</fullName>
    </recommendedName>
</protein>
<dbReference type="Gene3D" id="2.30.29.30">
    <property type="entry name" value="Pleckstrin-homology domain (PH domain)/Phosphotyrosine-binding domain (PTB)"/>
    <property type="match status" value="1"/>
</dbReference>
<keyword evidence="3" id="KW-1185">Reference proteome</keyword>
<sequence>MATLAVISPKDSRPSRYRSLRNTLGKESQEYGKIPLAQPDRDTRPCRPKGLEIHIPDEKEPSFNQLSQNSPIWSINSAESKLNPRRRTHMASRNVPIYVGKDSIHFITVDSSTTALDVTQDLIAKAQKKDPLALSWNDTMLIEMTPELELFRYLRPFEPVADLLDGWEKDHKNFLKLVEIDELTKSKYMPAPLREPCFTGKIWISGRRKQCIATIQNGTFIVTFSASVPFHRKAFGLENKNKKREIICGLSEFDVYLPIDPKKSAKVFTFALKSQRKASMFLDRSDYIHYFRLEKQSDANAWIQNLFEAKSWIITSAGHEPVSTERRKEGGPFFSAEELKSTKDQFPLVSLKKNKVCLFGNELSSLLCSLQNLQRNLWIMK</sequence>
<dbReference type="SUPFAM" id="SSF54236">
    <property type="entry name" value="Ubiquitin-like"/>
    <property type="match status" value="1"/>
</dbReference>
<evidence type="ECO:0000313" key="3">
    <source>
        <dbReference type="Proteomes" id="UP000186594"/>
    </source>
</evidence>
<dbReference type="InterPro" id="IPR029071">
    <property type="entry name" value="Ubiquitin-like_domsf"/>
</dbReference>
<dbReference type="PANTHER" id="PTHR38700">
    <property type="entry name" value="YALI0E22418P"/>
    <property type="match status" value="1"/>
</dbReference>
<dbReference type="EMBL" id="LXFE01002636">
    <property type="protein sequence ID" value="OLL22914.1"/>
    <property type="molecule type" value="Genomic_DNA"/>
</dbReference>
<evidence type="ECO:0000313" key="2">
    <source>
        <dbReference type="EMBL" id="OLL22914.1"/>
    </source>
</evidence>